<dbReference type="Proteomes" id="UP000240418">
    <property type="component" value="Unassembled WGS sequence"/>
</dbReference>
<dbReference type="EMBL" id="PYGJ01000009">
    <property type="protein sequence ID" value="PSL18730.1"/>
    <property type="molecule type" value="Genomic_DNA"/>
</dbReference>
<feature type="transmembrane region" description="Helical" evidence="1">
    <location>
        <begin position="68"/>
        <end position="85"/>
    </location>
</feature>
<gene>
    <name evidence="3" type="ORF">CLV88_109115</name>
</gene>
<keyword evidence="4" id="KW-1185">Reference proteome</keyword>
<name>A0A2P8FAI2_9RHOB</name>
<reference evidence="3 4" key="1">
    <citation type="submission" date="2018-03" db="EMBL/GenBank/DDBJ databases">
        <title>Genomic Encyclopedia of Archaeal and Bacterial Type Strains, Phase II (KMG-II): from individual species to whole genera.</title>
        <authorList>
            <person name="Goeker M."/>
        </authorList>
    </citation>
    <scope>NUCLEOTIDE SEQUENCE [LARGE SCALE GENOMIC DNA]</scope>
    <source>
        <strain evidence="3 4">DSM 100673</strain>
    </source>
</reference>
<dbReference type="Pfam" id="PF10277">
    <property type="entry name" value="Frag1"/>
    <property type="match status" value="1"/>
</dbReference>
<feature type="transmembrane region" description="Helical" evidence="1">
    <location>
        <begin position="12"/>
        <end position="34"/>
    </location>
</feature>
<organism evidence="3 4">
    <name type="scientific">Shimia abyssi</name>
    <dbReference type="NCBI Taxonomy" id="1662395"/>
    <lineage>
        <taxon>Bacteria</taxon>
        <taxon>Pseudomonadati</taxon>
        <taxon>Pseudomonadota</taxon>
        <taxon>Alphaproteobacteria</taxon>
        <taxon>Rhodobacterales</taxon>
        <taxon>Roseobacteraceae</taxon>
    </lineage>
</organism>
<comment type="caution">
    <text evidence="3">The sequence shown here is derived from an EMBL/GenBank/DDBJ whole genome shotgun (WGS) entry which is preliminary data.</text>
</comment>
<feature type="domain" description="CWH43-like N-terminal" evidence="2">
    <location>
        <begin position="17"/>
        <end position="241"/>
    </location>
</feature>
<keyword evidence="1" id="KW-0812">Transmembrane</keyword>
<dbReference type="RefSeq" id="WP_165798903.1">
    <property type="nucleotide sequence ID" value="NZ_PYGJ01000009.1"/>
</dbReference>
<accession>A0A2P8FAI2</accession>
<keyword evidence="1" id="KW-1133">Transmembrane helix</keyword>
<proteinExistence type="predicted"/>
<feature type="transmembrane region" description="Helical" evidence="1">
    <location>
        <begin position="219"/>
        <end position="239"/>
    </location>
</feature>
<sequence>MTNPAIPSARTALALTIGLASTTFVFVVVNYLIYTVRWEFAVLNPAYMAEQPPTVSRAISDPSIGPSFAMWMVICGPLLVLGLSLQYHSYLGVLKRQDIATKAQVFGLSVLTVLALVFQVMASSGMVILSQFRFPNHNDMHMVGSYLFFFSQAFFTFTTFFVSRAYSKLAAQGGLLSARACRFRARLIWLPAFLSAFYLFLFVAKSYSFGTIDDALYQTYVTVELFLMSSFLIYMMAWAPDSVIAIRRYLASRST</sequence>
<evidence type="ECO:0000313" key="3">
    <source>
        <dbReference type="EMBL" id="PSL18730.1"/>
    </source>
</evidence>
<dbReference type="AlphaFoldDB" id="A0A2P8FAI2"/>
<feature type="transmembrane region" description="Helical" evidence="1">
    <location>
        <begin position="187"/>
        <end position="207"/>
    </location>
</feature>
<protein>
    <submittedName>
        <fullName evidence="3">Frag1/DRAM/Sfk1 family protein</fullName>
    </submittedName>
</protein>
<feature type="transmembrane region" description="Helical" evidence="1">
    <location>
        <begin position="146"/>
        <end position="166"/>
    </location>
</feature>
<evidence type="ECO:0000259" key="2">
    <source>
        <dbReference type="Pfam" id="PF10277"/>
    </source>
</evidence>
<keyword evidence="1" id="KW-0472">Membrane</keyword>
<evidence type="ECO:0000313" key="4">
    <source>
        <dbReference type="Proteomes" id="UP000240418"/>
    </source>
</evidence>
<dbReference type="InterPro" id="IPR019402">
    <property type="entry name" value="CWH43_N"/>
</dbReference>
<feature type="transmembrane region" description="Helical" evidence="1">
    <location>
        <begin position="105"/>
        <end position="134"/>
    </location>
</feature>
<evidence type="ECO:0000256" key="1">
    <source>
        <dbReference type="SAM" id="Phobius"/>
    </source>
</evidence>